<organism evidence="6">
    <name type="scientific">viral metagenome</name>
    <dbReference type="NCBI Taxonomy" id="1070528"/>
    <lineage>
        <taxon>unclassified sequences</taxon>
        <taxon>metagenomes</taxon>
        <taxon>organismal metagenomes</taxon>
    </lineage>
</organism>
<dbReference type="SUPFAM" id="SSF51412">
    <property type="entry name" value="Inosine monophosphate dehydrogenase (IMPDH)"/>
    <property type="match status" value="1"/>
</dbReference>
<dbReference type="FunFam" id="3.20.20.70:FF:000210">
    <property type="entry name" value="2-nitropropane dioxygenase"/>
    <property type="match status" value="1"/>
</dbReference>
<keyword evidence="5" id="KW-0503">Monooxygenase</keyword>
<evidence type="ECO:0000256" key="3">
    <source>
        <dbReference type="ARBA" id="ARBA00022643"/>
    </source>
</evidence>
<proteinExistence type="inferred from homology"/>
<evidence type="ECO:0000256" key="1">
    <source>
        <dbReference type="ARBA" id="ARBA00009881"/>
    </source>
</evidence>
<evidence type="ECO:0000256" key="4">
    <source>
        <dbReference type="ARBA" id="ARBA00023002"/>
    </source>
</evidence>
<comment type="similarity">
    <text evidence="1">Belongs to the nitronate monooxygenase family. NMO class I subfamily.</text>
</comment>
<dbReference type="AlphaFoldDB" id="A0A6C0AX52"/>
<dbReference type="Gene3D" id="3.20.20.70">
    <property type="entry name" value="Aldolase class I"/>
    <property type="match status" value="1"/>
</dbReference>
<keyword evidence="4" id="KW-0560">Oxidoreductase</keyword>
<keyword evidence="3" id="KW-0288">FMN</keyword>
<protein>
    <submittedName>
        <fullName evidence="6">Uncharacterized protein</fullName>
    </submittedName>
</protein>
<dbReference type="InterPro" id="IPR013785">
    <property type="entry name" value="Aldolase_TIM"/>
</dbReference>
<dbReference type="PANTHER" id="PTHR42747:SF4">
    <property type="entry name" value="BLR1330 PROTEIN"/>
    <property type="match status" value="1"/>
</dbReference>
<dbReference type="CDD" id="cd04730">
    <property type="entry name" value="NPD_like"/>
    <property type="match status" value="1"/>
</dbReference>
<dbReference type="GO" id="GO:0018580">
    <property type="term" value="F:nitronate monooxygenase activity"/>
    <property type="evidence" value="ECO:0007669"/>
    <property type="project" value="InterPro"/>
</dbReference>
<sequence>MLSKFAFLKNNIRVPVIAAPMFIVSNPALVVEQCRAGIIGSFPALNARGKDGESTLEDWLIRIKAGLCLPGSPSTFAVNQIVHPTNKRLMEDMELIVKHEVPIVITSLGARNEINDAVHSYGGFVFHDVTSNSYAKKAINKGADGLIAVAAGAGGHAGGQSPFALVQEIREWFKGPLVLAGCISSGRSIAAALTMGADFAYIGSPFIATSEANAPNEYKNMIVNGSAEDIVNTNVFTGIHGNYLLPSIEKAGLSIDDLEKSGIKENLLDTSKKAPKAWSSIWGCGQGISNINEVVETKTLIHHLARDFLVHYKN</sequence>
<dbReference type="InterPro" id="IPR004136">
    <property type="entry name" value="NMO"/>
</dbReference>
<dbReference type="Pfam" id="PF03060">
    <property type="entry name" value="NMO"/>
    <property type="match status" value="1"/>
</dbReference>
<evidence type="ECO:0000313" key="6">
    <source>
        <dbReference type="EMBL" id="QHS83835.1"/>
    </source>
</evidence>
<accession>A0A6C0AX52</accession>
<dbReference type="PANTHER" id="PTHR42747">
    <property type="entry name" value="NITRONATE MONOOXYGENASE-RELATED"/>
    <property type="match status" value="1"/>
</dbReference>
<keyword evidence="2" id="KW-0285">Flavoprotein</keyword>
<evidence type="ECO:0000256" key="5">
    <source>
        <dbReference type="ARBA" id="ARBA00023033"/>
    </source>
</evidence>
<dbReference type="EMBL" id="MN738766">
    <property type="protein sequence ID" value="QHS83835.1"/>
    <property type="molecule type" value="Genomic_DNA"/>
</dbReference>
<name>A0A6C0AX52_9ZZZZ</name>
<reference evidence="6" key="1">
    <citation type="journal article" date="2020" name="Nature">
        <title>Giant virus diversity and host interactions through global metagenomics.</title>
        <authorList>
            <person name="Schulz F."/>
            <person name="Roux S."/>
            <person name="Paez-Espino D."/>
            <person name="Jungbluth S."/>
            <person name="Walsh D.A."/>
            <person name="Denef V.J."/>
            <person name="McMahon K.D."/>
            <person name="Konstantinidis K.T."/>
            <person name="Eloe-Fadrosh E.A."/>
            <person name="Kyrpides N.C."/>
            <person name="Woyke T."/>
        </authorList>
    </citation>
    <scope>NUCLEOTIDE SEQUENCE</scope>
    <source>
        <strain evidence="6">GVMAG-S-ERX555961-36</strain>
    </source>
</reference>
<evidence type="ECO:0000256" key="2">
    <source>
        <dbReference type="ARBA" id="ARBA00022630"/>
    </source>
</evidence>